<dbReference type="InterPro" id="IPR014284">
    <property type="entry name" value="RNA_pol_sigma-70_dom"/>
</dbReference>
<evidence type="ECO:0000256" key="5">
    <source>
        <dbReference type="ARBA" id="ARBA00023163"/>
    </source>
</evidence>
<dbReference type="InterPro" id="IPR013324">
    <property type="entry name" value="RNA_pol_sigma_r3/r4-like"/>
</dbReference>
<dbReference type="CDD" id="cd06171">
    <property type="entry name" value="Sigma70_r4"/>
    <property type="match status" value="1"/>
</dbReference>
<dbReference type="PANTHER" id="PTHR30173">
    <property type="entry name" value="SIGMA 19 FACTOR"/>
    <property type="match status" value="1"/>
</dbReference>
<dbReference type="OrthoDB" id="3211555at2"/>
<proteinExistence type="inferred from homology"/>
<protein>
    <submittedName>
        <fullName evidence="8">RNA polymerase sigma-70 factor</fullName>
    </submittedName>
</protein>
<sequence length="287" mass="31782">MAEVFAEHRSLLFTIAYEITGSASDAEDVVQESFLRCRELDPESLRNPRAYLAQTVTRQALNALRSAQRRREDYVGPWLPEPLLTAPDIAQNVILSESLSFAMLVVLETLSPEERAVFVLREVFDFSYPEIAEATERSLAAVRQISSRARAHVRARQPRFDVDAKRKHDVAERSLMALQGGDVQSLMDVLAPGAVLLSDGGGRVSAARKPVLGADNIVRFLLGIAQNPLPDMRIERAVVNDMPAVIVLSGDRVDLVVLVESRDERVSAVYLVRNPDKLGAVSRRDRG</sequence>
<keyword evidence="5" id="KW-0804">Transcription</keyword>
<dbReference type="Pfam" id="PF08281">
    <property type="entry name" value="Sigma70_r4_2"/>
    <property type="match status" value="1"/>
</dbReference>
<feature type="domain" description="RNA polymerase sigma-70 region 2" evidence="6">
    <location>
        <begin position="5"/>
        <end position="70"/>
    </location>
</feature>
<dbReference type="SUPFAM" id="SSF88946">
    <property type="entry name" value="Sigma2 domain of RNA polymerase sigma factors"/>
    <property type="match status" value="1"/>
</dbReference>
<reference evidence="8 9" key="1">
    <citation type="submission" date="2018-10" db="EMBL/GenBank/DDBJ databases">
        <authorList>
            <person name="Li J."/>
        </authorList>
    </citation>
    <scope>NUCLEOTIDE SEQUENCE [LARGE SCALE GENOMIC DNA]</scope>
    <source>
        <strain evidence="8 9">IF 016277</strain>
    </source>
</reference>
<dbReference type="InterPro" id="IPR007627">
    <property type="entry name" value="RNA_pol_sigma70_r2"/>
</dbReference>
<keyword evidence="9" id="KW-1185">Reference proteome</keyword>
<dbReference type="GO" id="GO:0006352">
    <property type="term" value="P:DNA-templated transcription initiation"/>
    <property type="evidence" value="ECO:0007669"/>
    <property type="project" value="InterPro"/>
</dbReference>
<organism evidence="8 9">
    <name type="scientific">Mycetocola tolaasinivorans</name>
    <dbReference type="NCBI Taxonomy" id="76635"/>
    <lineage>
        <taxon>Bacteria</taxon>
        <taxon>Bacillati</taxon>
        <taxon>Actinomycetota</taxon>
        <taxon>Actinomycetes</taxon>
        <taxon>Micrococcales</taxon>
        <taxon>Microbacteriaceae</taxon>
        <taxon>Mycetocola</taxon>
    </lineage>
</organism>
<evidence type="ECO:0000256" key="3">
    <source>
        <dbReference type="ARBA" id="ARBA00023015"/>
    </source>
</evidence>
<dbReference type="SUPFAM" id="SSF54427">
    <property type="entry name" value="NTF2-like"/>
    <property type="match status" value="1"/>
</dbReference>
<dbReference type="RefSeq" id="WP_121647795.1">
    <property type="nucleotide sequence ID" value="NZ_RCUX01000003.1"/>
</dbReference>
<comment type="subunit">
    <text evidence="2">Interacts transiently with the RNA polymerase catalytic core formed by RpoA, RpoB, RpoC and RpoZ (2 alpha, 1 beta, 1 beta' and 1 omega subunit) to form the RNA polymerase holoenzyme that can initiate transcription.</text>
</comment>
<dbReference type="InterPro" id="IPR014303">
    <property type="entry name" value="RNA_pol_sigma-70_ECF"/>
</dbReference>
<evidence type="ECO:0000313" key="9">
    <source>
        <dbReference type="Proteomes" id="UP000272503"/>
    </source>
</evidence>
<comment type="similarity">
    <text evidence="1">Belongs to the sigma-70 factor family. ECF subfamily.</text>
</comment>
<dbReference type="NCBIfam" id="NF007214">
    <property type="entry name" value="PRK09636.1"/>
    <property type="match status" value="1"/>
</dbReference>
<evidence type="ECO:0000256" key="2">
    <source>
        <dbReference type="ARBA" id="ARBA00011344"/>
    </source>
</evidence>
<dbReference type="NCBIfam" id="TIGR02937">
    <property type="entry name" value="sigma70-ECF"/>
    <property type="match status" value="1"/>
</dbReference>
<dbReference type="InterPro" id="IPR052704">
    <property type="entry name" value="ECF_Sigma-70_Domain"/>
</dbReference>
<keyword evidence="4" id="KW-0731">Sigma factor</keyword>
<dbReference type="Proteomes" id="UP000272503">
    <property type="component" value="Unassembled WGS sequence"/>
</dbReference>
<dbReference type="InterPro" id="IPR036388">
    <property type="entry name" value="WH-like_DNA-bd_sf"/>
</dbReference>
<evidence type="ECO:0000256" key="1">
    <source>
        <dbReference type="ARBA" id="ARBA00010641"/>
    </source>
</evidence>
<evidence type="ECO:0000313" key="8">
    <source>
        <dbReference type="EMBL" id="RLP76986.1"/>
    </source>
</evidence>
<dbReference type="SUPFAM" id="SSF88659">
    <property type="entry name" value="Sigma3 and sigma4 domains of RNA polymerase sigma factors"/>
    <property type="match status" value="1"/>
</dbReference>
<accession>A0A3L7A9B4</accession>
<name>A0A3L7A9B4_9MICO</name>
<feature type="domain" description="RNA polymerase sigma factor 70 region 4 type 2" evidence="7">
    <location>
        <begin position="103"/>
        <end position="152"/>
    </location>
</feature>
<dbReference type="PANTHER" id="PTHR30173:SF36">
    <property type="entry name" value="ECF RNA POLYMERASE SIGMA FACTOR SIGJ"/>
    <property type="match status" value="1"/>
</dbReference>
<dbReference type="Gene3D" id="1.10.1740.10">
    <property type="match status" value="1"/>
</dbReference>
<dbReference type="Pfam" id="PF04542">
    <property type="entry name" value="Sigma70_r2"/>
    <property type="match status" value="1"/>
</dbReference>
<dbReference type="NCBIfam" id="TIGR02957">
    <property type="entry name" value="SigX4"/>
    <property type="match status" value="1"/>
</dbReference>
<evidence type="ECO:0000259" key="7">
    <source>
        <dbReference type="Pfam" id="PF08281"/>
    </source>
</evidence>
<gene>
    <name evidence="8" type="ORF">D9V32_05000</name>
</gene>
<dbReference type="GO" id="GO:0016987">
    <property type="term" value="F:sigma factor activity"/>
    <property type="evidence" value="ECO:0007669"/>
    <property type="project" value="UniProtKB-KW"/>
</dbReference>
<dbReference type="Gene3D" id="1.10.10.10">
    <property type="entry name" value="Winged helix-like DNA-binding domain superfamily/Winged helix DNA-binding domain"/>
    <property type="match status" value="1"/>
</dbReference>
<dbReference type="GO" id="GO:0003677">
    <property type="term" value="F:DNA binding"/>
    <property type="evidence" value="ECO:0007669"/>
    <property type="project" value="InterPro"/>
</dbReference>
<dbReference type="EMBL" id="RCUX01000003">
    <property type="protein sequence ID" value="RLP76986.1"/>
    <property type="molecule type" value="Genomic_DNA"/>
</dbReference>
<dbReference type="InterPro" id="IPR013249">
    <property type="entry name" value="RNA_pol_sigma70_r4_t2"/>
</dbReference>
<dbReference type="InterPro" id="IPR032710">
    <property type="entry name" value="NTF2-like_dom_sf"/>
</dbReference>
<keyword evidence="3" id="KW-0805">Transcription regulation</keyword>
<dbReference type="AlphaFoldDB" id="A0A3L7A9B4"/>
<comment type="caution">
    <text evidence="8">The sequence shown here is derived from an EMBL/GenBank/DDBJ whole genome shotgun (WGS) entry which is preliminary data.</text>
</comment>
<dbReference type="InterPro" id="IPR013325">
    <property type="entry name" value="RNA_pol_sigma_r2"/>
</dbReference>
<evidence type="ECO:0000256" key="4">
    <source>
        <dbReference type="ARBA" id="ARBA00023082"/>
    </source>
</evidence>
<evidence type="ECO:0000259" key="6">
    <source>
        <dbReference type="Pfam" id="PF04542"/>
    </source>
</evidence>